<comment type="subcellular location">
    <subcellularLocation>
        <location evidence="1">Cell membrane</location>
        <topology evidence="1">Multi-pass membrane protein</topology>
    </subcellularLocation>
</comment>
<evidence type="ECO:0000256" key="2">
    <source>
        <dbReference type="ARBA" id="ARBA00022475"/>
    </source>
</evidence>
<feature type="compositionally biased region" description="Low complexity" evidence="6">
    <location>
        <begin position="61"/>
        <end position="97"/>
    </location>
</feature>
<keyword evidence="2" id="KW-1003">Cell membrane</keyword>
<reference evidence="9" key="1">
    <citation type="submission" date="2021-01" db="EMBL/GenBank/DDBJ databases">
        <title>Whole genome shotgun sequence of Actinoplanes siamensis NBRC 109076.</title>
        <authorList>
            <person name="Komaki H."/>
            <person name="Tamura T."/>
        </authorList>
    </citation>
    <scope>NUCLEOTIDE SEQUENCE</scope>
    <source>
        <strain evidence="9">NBRC 109076</strain>
    </source>
</reference>
<name>A0A919THT1_9ACTN</name>
<evidence type="ECO:0000259" key="8">
    <source>
        <dbReference type="Pfam" id="PF13396"/>
    </source>
</evidence>
<feature type="transmembrane region" description="Helical" evidence="7">
    <location>
        <begin position="39"/>
        <end position="57"/>
    </location>
</feature>
<dbReference type="Proteomes" id="UP000629619">
    <property type="component" value="Unassembled WGS sequence"/>
</dbReference>
<gene>
    <name evidence="9" type="ORF">Asi03nite_12350</name>
</gene>
<evidence type="ECO:0000256" key="6">
    <source>
        <dbReference type="SAM" id="MobiDB-lite"/>
    </source>
</evidence>
<evidence type="ECO:0000256" key="3">
    <source>
        <dbReference type="ARBA" id="ARBA00022692"/>
    </source>
</evidence>
<keyword evidence="10" id="KW-1185">Reference proteome</keyword>
<evidence type="ECO:0000313" key="10">
    <source>
        <dbReference type="Proteomes" id="UP000629619"/>
    </source>
</evidence>
<evidence type="ECO:0000256" key="4">
    <source>
        <dbReference type="ARBA" id="ARBA00022989"/>
    </source>
</evidence>
<protein>
    <recommendedName>
        <fullName evidence="8">Cardiolipin synthase N-terminal domain-containing protein</fullName>
    </recommendedName>
</protein>
<keyword evidence="4 7" id="KW-1133">Transmembrane helix</keyword>
<evidence type="ECO:0000256" key="7">
    <source>
        <dbReference type="SAM" id="Phobius"/>
    </source>
</evidence>
<organism evidence="9 10">
    <name type="scientific">Actinoplanes siamensis</name>
    <dbReference type="NCBI Taxonomy" id="1223317"/>
    <lineage>
        <taxon>Bacteria</taxon>
        <taxon>Bacillati</taxon>
        <taxon>Actinomycetota</taxon>
        <taxon>Actinomycetes</taxon>
        <taxon>Micromonosporales</taxon>
        <taxon>Micromonosporaceae</taxon>
        <taxon>Actinoplanes</taxon>
    </lineage>
</organism>
<keyword evidence="3 7" id="KW-0812">Transmembrane</keyword>
<evidence type="ECO:0000313" key="9">
    <source>
        <dbReference type="EMBL" id="GIF03697.1"/>
    </source>
</evidence>
<comment type="caution">
    <text evidence="9">The sequence shown here is derived from an EMBL/GenBank/DDBJ whole genome shotgun (WGS) entry which is preliminary data.</text>
</comment>
<dbReference type="InterPro" id="IPR027379">
    <property type="entry name" value="CLS_N"/>
</dbReference>
<evidence type="ECO:0000256" key="5">
    <source>
        <dbReference type="ARBA" id="ARBA00023136"/>
    </source>
</evidence>
<dbReference type="EMBL" id="BOMW01000012">
    <property type="protein sequence ID" value="GIF03697.1"/>
    <property type="molecule type" value="Genomic_DNA"/>
</dbReference>
<feature type="domain" description="Cardiolipin synthase N-terminal" evidence="8">
    <location>
        <begin position="14"/>
        <end position="59"/>
    </location>
</feature>
<dbReference type="AlphaFoldDB" id="A0A919THT1"/>
<evidence type="ECO:0000256" key="1">
    <source>
        <dbReference type="ARBA" id="ARBA00004651"/>
    </source>
</evidence>
<proteinExistence type="predicted"/>
<sequence length="118" mass="12005">MARVNTLLLLLTVALTVVALIDCLGTEPGRVRHFPRNAWLVLIAACPVAGAVAWFRAGRAGATGASGSSPAATSAGRAQGNAGRARTGRAGAASGAAPIGPEDDPEFVRMLAETLRDR</sequence>
<dbReference type="RefSeq" id="WP_203677390.1">
    <property type="nucleotide sequence ID" value="NZ_BOMW01000012.1"/>
</dbReference>
<dbReference type="Pfam" id="PF13396">
    <property type="entry name" value="PLDc_N"/>
    <property type="match status" value="1"/>
</dbReference>
<keyword evidence="5 7" id="KW-0472">Membrane</keyword>
<dbReference type="GO" id="GO:0005886">
    <property type="term" value="C:plasma membrane"/>
    <property type="evidence" value="ECO:0007669"/>
    <property type="project" value="UniProtKB-SubCell"/>
</dbReference>
<feature type="region of interest" description="Disordered" evidence="6">
    <location>
        <begin position="61"/>
        <end position="106"/>
    </location>
</feature>
<accession>A0A919THT1</accession>